<dbReference type="EMBL" id="JBHLUD010000005">
    <property type="protein sequence ID" value="MFC0543409.1"/>
    <property type="molecule type" value="Genomic_DNA"/>
</dbReference>
<dbReference type="SUPFAM" id="SSF46894">
    <property type="entry name" value="C-terminal effector domain of the bipartite response regulators"/>
    <property type="match status" value="1"/>
</dbReference>
<dbReference type="PANTHER" id="PTHR44688:SF16">
    <property type="entry name" value="DNA-BINDING TRANSCRIPTIONAL ACTIVATOR DEVR_DOSR"/>
    <property type="match status" value="1"/>
</dbReference>
<name>A0ABV6MSZ6_9PSEU</name>
<evidence type="ECO:0000313" key="6">
    <source>
        <dbReference type="EMBL" id="MFC0543409.1"/>
    </source>
</evidence>
<organism evidence="6 7">
    <name type="scientific">Kutzneria chonburiensis</name>
    <dbReference type="NCBI Taxonomy" id="1483604"/>
    <lineage>
        <taxon>Bacteria</taxon>
        <taxon>Bacillati</taxon>
        <taxon>Actinomycetota</taxon>
        <taxon>Actinomycetes</taxon>
        <taxon>Pseudonocardiales</taxon>
        <taxon>Pseudonocardiaceae</taxon>
        <taxon>Kutzneria</taxon>
    </lineage>
</organism>
<dbReference type="InterPro" id="IPR036388">
    <property type="entry name" value="WH-like_DNA-bd_sf"/>
</dbReference>
<dbReference type="Gene3D" id="1.10.10.10">
    <property type="entry name" value="Winged helix-like DNA-binding domain superfamily/Winged helix DNA-binding domain"/>
    <property type="match status" value="1"/>
</dbReference>
<evidence type="ECO:0000256" key="3">
    <source>
        <dbReference type="ARBA" id="ARBA00023163"/>
    </source>
</evidence>
<dbReference type="PANTHER" id="PTHR44688">
    <property type="entry name" value="DNA-BINDING TRANSCRIPTIONAL ACTIVATOR DEVR_DOSR"/>
    <property type="match status" value="1"/>
</dbReference>
<feature type="domain" description="HTH luxR-type" evidence="5">
    <location>
        <begin position="39"/>
        <end position="104"/>
    </location>
</feature>
<keyword evidence="7" id="KW-1185">Reference proteome</keyword>
<dbReference type="PROSITE" id="PS50043">
    <property type="entry name" value="HTH_LUXR_2"/>
    <property type="match status" value="1"/>
</dbReference>
<sequence>MTEPDETAARDAVRHAHETDPEPVGFDVDAGLADVYTRAANPPFGLTRRELDVATLAAAGRTAVQIADQLSLSRQSVSRLLRRAYAKLGVTSRTDVGRALEPRARQD</sequence>
<reference evidence="6 7" key="1">
    <citation type="submission" date="2024-09" db="EMBL/GenBank/DDBJ databases">
        <authorList>
            <person name="Sun Q."/>
            <person name="Mori K."/>
        </authorList>
    </citation>
    <scope>NUCLEOTIDE SEQUENCE [LARGE SCALE GENOMIC DNA]</scope>
    <source>
        <strain evidence="6 7">TBRC 1432</strain>
    </source>
</reference>
<protein>
    <submittedName>
        <fullName evidence="6">Helix-turn-helix transcriptional regulator</fullName>
    </submittedName>
</protein>
<dbReference type="Pfam" id="PF00196">
    <property type="entry name" value="GerE"/>
    <property type="match status" value="1"/>
</dbReference>
<dbReference type="RefSeq" id="WP_273940710.1">
    <property type="nucleotide sequence ID" value="NZ_CP097263.1"/>
</dbReference>
<evidence type="ECO:0000256" key="2">
    <source>
        <dbReference type="ARBA" id="ARBA00023125"/>
    </source>
</evidence>
<dbReference type="SMART" id="SM00421">
    <property type="entry name" value="HTH_LUXR"/>
    <property type="match status" value="1"/>
</dbReference>
<evidence type="ECO:0000259" key="5">
    <source>
        <dbReference type="PROSITE" id="PS50043"/>
    </source>
</evidence>
<evidence type="ECO:0000256" key="1">
    <source>
        <dbReference type="ARBA" id="ARBA00023015"/>
    </source>
</evidence>
<dbReference type="InterPro" id="IPR000792">
    <property type="entry name" value="Tscrpt_reg_LuxR_C"/>
</dbReference>
<comment type="caution">
    <text evidence="6">The sequence shown here is derived from an EMBL/GenBank/DDBJ whole genome shotgun (WGS) entry which is preliminary data.</text>
</comment>
<accession>A0ABV6MSZ6</accession>
<dbReference type="InterPro" id="IPR016032">
    <property type="entry name" value="Sig_transdc_resp-reg_C-effctor"/>
</dbReference>
<dbReference type="CDD" id="cd06170">
    <property type="entry name" value="LuxR_C_like"/>
    <property type="match status" value="1"/>
</dbReference>
<dbReference type="PRINTS" id="PR00038">
    <property type="entry name" value="HTHLUXR"/>
</dbReference>
<gene>
    <name evidence="6" type="ORF">ACFFH7_18035</name>
</gene>
<feature type="region of interest" description="Disordered" evidence="4">
    <location>
        <begin position="1"/>
        <end position="26"/>
    </location>
</feature>
<evidence type="ECO:0000256" key="4">
    <source>
        <dbReference type="SAM" id="MobiDB-lite"/>
    </source>
</evidence>
<proteinExistence type="predicted"/>
<dbReference type="Proteomes" id="UP001589810">
    <property type="component" value="Unassembled WGS sequence"/>
</dbReference>
<dbReference type="PROSITE" id="PS00622">
    <property type="entry name" value="HTH_LUXR_1"/>
    <property type="match status" value="1"/>
</dbReference>
<keyword evidence="1" id="KW-0805">Transcription regulation</keyword>
<keyword evidence="2" id="KW-0238">DNA-binding</keyword>
<keyword evidence="3" id="KW-0804">Transcription</keyword>
<evidence type="ECO:0000313" key="7">
    <source>
        <dbReference type="Proteomes" id="UP001589810"/>
    </source>
</evidence>
<feature type="compositionally biased region" description="Basic and acidic residues" evidence="4">
    <location>
        <begin position="7"/>
        <end position="20"/>
    </location>
</feature>